<dbReference type="SUPFAM" id="SSF48445">
    <property type="entry name" value="14-3-3 protein"/>
    <property type="match status" value="1"/>
</dbReference>
<comment type="caution">
    <text evidence="3">The sequence shown here is derived from an EMBL/GenBank/DDBJ whole genome shotgun (WGS) entry which is preliminary data.</text>
</comment>
<sequence length="88" mass="10047">MGHQWVGNETRVAPNIHGLGAEVVDAMNRIAMLDMELTLHERNLLSLGYKKVSAEKHASVRALIYMEVEEEERSESRLKMATELRQKV</sequence>
<dbReference type="EMBL" id="RWGY01000031">
    <property type="protein sequence ID" value="TVU14031.1"/>
    <property type="molecule type" value="Genomic_DNA"/>
</dbReference>
<comment type="similarity">
    <text evidence="1">Belongs to the 14-3-3 family.</text>
</comment>
<dbReference type="Pfam" id="PF00244">
    <property type="entry name" value="14-3-3"/>
    <property type="match status" value="1"/>
</dbReference>
<feature type="non-terminal residue" evidence="3">
    <location>
        <position position="1"/>
    </location>
</feature>
<gene>
    <name evidence="3" type="ORF">EJB05_37473</name>
</gene>
<dbReference type="Gene3D" id="1.20.190.20">
    <property type="entry name" value="14-3-3 domain"/>
    <property type="match status" value="1"/>
</dbReference>
<proteinExistence type="inferred from homology"/>
<dbReference type="AlphaFoldDB" id="A0A5J9TTM1"/>
<dbReference type="InterPro" id="IPR036815">
    <property type="entry name" value="14-3-3_dom_sf"/>
</dbReference>
<evidence type="ECO:0000259" key="2">
    <source>
        <dbReference type="Pfam" id="PF00244"/>
    </source>
</evidence>
<evidence type="ECO:0000313" key="3">
    <source>
        <dbReference type="EMBL" id="TVU14031.1"/>
    </source>
</evidence>
<dbReference type="Gramene" id="TVU14031">
    <property type="protein sequence ID" value="TVU14031"/>
    <property type="gene ID" value="EJB05_37473"/>
</dbReference>
<evidence type="ECO:0000313" key="4">
    <source>
        <dbReference type="Proteomes" id="UP000324897"/>
    </source>
</evidence>
<name>A0A5J9TTM1_9POAL</name>
<dbReference type="Proteomes" id="UP000324897">
    <property type="component" value="Unassembled WGS sequence"/>
</dbReference>
<feature type="domain" description="14-3-3" evidence="2">
    <location>
        <begin position="21"/>
        <end position="88"/>
    </location>
</feature>
<organism evidence="3 4">
    <name type="scientific">Eragrostis curvula</name>
    <name type="common">weeping love grass</name>
    <dbReference type="NCBI Taxonomy" id="38414"/>
    <lineage>
        <taxon>Eukaryota</taxon>
        <taxon>Viridiplantae</taxon>
        <taxon>Streptophyta</taxon>
        <taxon>Embryophyta</taxon>
        <taxon>Tracheophyta</taxon>
        <taxon>Spermatophyta</taxon>
        <taxon>Magnoliopsida</taxon>
        <taxon>Liliopsida</taxon>
        <taxon>Poales</taxon>
        <taxon>Poaceae</taxon>
        <taxon>PACMAD clade</taxon>
        <taxon>Chloridoideae</taxon>
        <taxon>Eragrostideae</taxon>
        <taxon>Eragrostidinae</taxon>
        <taxon>Eragrostis</taxon>
    </lineage>
</organism>
<dbReference type="OrthoDB" id="1556409at2759"/>
<reference evidence="3 4" key="1">
    <citation type="journal article" date="2019" name="Sci. Rep.">
        <title>A high-quality genome of Eragrostis curvula grass provides insights into Poaceae evolution and supports new strategies to enhance forage quality.</title>
        <authorList>
            <person name="Carballo J."/>
            <person name="Santos B.A.C.M."/>
            <person name="Zappacosta D."/>
            <person name="Garbus I."/>
            <person name="Selva J.P."/>
            <person name="Gallo C.A."/>
            <person name="Diaz A."/>
            <person name="Albertini E."/>
            <person name="Caccamo M."/>
            <person name="Echenique V."/>
        </authorList>
    </citation>
    <scope>NUCLEOTIDE SEQUENCE [LARGE SCALE GENOMIC DNA]</scope>
    <source>
        <strain evidence="4">cv. Victoria</strain>
        <tissue evidence="3">Leaf</tissue>
    </source>
</reference>
<accession>A0A5J9TTM1</accession>
<dbReference type="InterPro" id="IPR023410">
    <property type="entry name" value="14-3-3_domain"/>
</dbReference>
<protein>
    <recommendedName>
        <fullName evidence="2">14-3-3 domain-containing protein</fullName>
    </recommendedName>
</protein>
<evidence type="ECO:0000256" key="1">
    <source>
        <dbReference type="ARBA" id="ARBA00006141"/>
    </source>
</evidence>
<keyword evidence="4" id="KW-1185">Reference proteome</keyword>